<protein>
    <submittedName>
        <fullName evidence="1">Uncharacterized protein</fullName>
    </submittedName>
</protein>
<name>A0AA42IUL0_9BURK</name>
<gene>
    <name evidence="1" type="ORF">N5D93_06670</name>
</gene>
<dbReference type="RefSeq" id="WP_157814457.1">
    <property type="nucleotide sequence ID" value="NZ_CADIJT010000003.1"/>
</dbReference>
<accession>A0AA42IUL0</accession>
<evidence type="ECO:0000313" key="2">
    <source>
        <dbReference type="Proteomes" id="UP001161094"/>
    </source>
</evidence>
<organism evidence="1 2">
    <name type="scientific">Achromobacter spanius</name>
    <dbReference type="NCBI Taxonomy" id="217203"/>
    <lineage>
        <taxon>Bacteria</taxon>
        <taxon>Pseudomonadati</taxon>
        <taxon>Pseudomonadota</taxon>
        <taxon>Betaproteobacteria</taxon>
        <taxon>Burkholderiales</taxon>
        <taxon>Alcaligenaceae</taxon>
        <taxon>Achromobacter</taxon>
    </lineage>
</organism>
<evidence type="ECO:0000313" key="1">
    <source>
        <dbReference type="EMBL" id="MDH0735485.1"/>
    </source>
</evidence>
<proteinExistence type="predicted"/>
<reference evidence="1" key="1">
    <citation type="submission" date="2022-09" db="EMBL/GenBank/DDBJ databases">
        <title>Intensive care unit water sources are persistently colonized with multi-drug resistant bacteria and are the site of extensive horizontal gene transfer of antibiotic resistance genes.</title>
        <authorList>
            <person name="Diorio-Toth L."/>
        </authorList>
    </citation>
    <scope>NUCLEOTIDE SEQUENCE</scope>
    <source>
        <strain evidence="1">GD03843</strain>
    </source>
</reference>
<dbReference type="Proteomes" id="UP001161094">
    <property type="component" value="Unassembled WGS sequence"/>
</dbReference>
<comment type="caution">
    <text evidence="1">The sequence shown here is derived from an EMBL/GenBank/DDBJ whole genome shotgun (WGS) entry which is preliminary data.</text>
</comment>
<sequence length="53" mass="5868">MSGLVGFVVLGLLARAFLKGFASAGREEGGGETYATRFDKEWEEDWDREAREG</sequence>
<dbReference type="GeneID" id="99732364"/>
<dbReference type="AlphaFoldDB" id="A0AA42IUL0"/>
<dbReference type="EMBL" id="JAOCDZ010000003">
    <property type="protein sequence ID" value="MDH0735485.1"/>
    <property type="molecule type" value="Genomic_DNA"/>
</dbReference>